<comment type="similarity">
    <text evidence="3 11">Belongs to the UbiA prenyltransferase family.</text>
</comment>
<dbReference type="Proteomes" id="UP000018951">
    <property type="component" value="Unassembled WGS sequence"/>
</dbReference>
<comment type="function">
    <text evidence="11">Catalyzes the prenylation of para-hydroxybenzoate (PHB) with an all-trans polyprenyl group. Mediates the second step in the final reaction sequence of ubiquinone-8 (UQ-8) biosynthesis, which is the condensation of the polyisoprenoid side chain with PHB, generating the first membrane-bound Q intermediate 3-octaprenyl-4-hydroxybenzoate.</text>
</comment>
<dbReference type="InterPro" id="IPR044878">
    <property type="entry name" value="UbiA_sf"/>
</dbReference>
<dbReference type="FunFam" id="1.20.120.1780:FF:000001">
    <property type="entry name" value="4-hydroxybenzoate octaprenyltransferase"/>
    <property type="match status" value="1"/>
</dbReference>
<evidence type="ECO:0000256" key="10">
    <source>
        <dbReference type="ARBA" id="ARBA00023136"/>
    </source>
</evidence>
<comment type="pathway">
    <text evidence="11">Cofactor biosynthesis; ubiquinone biosynthesis.</text>
</comment>
<dbReference type="STRING" id="1401685.P857_356"/>
<evidence type="ECO:0000256" key="11">
    <source>
        <dbReference type="HAMAP-Rule" id="MF_01635"/>
    </source>
</evidence>
<dbReference type="UniPathway" id="UPA00232"/>
<dbReference type="InterPro" id="IPR006370">
    <property type="entry name" value="HB_polyprenyltransferase-like"/>
</dbReference>
<evidence type="ECO:0000256" key="7">
    <source>
        <dbReference type="ARBA" id="ARBA00022688"/>
    </source>
</evidence>
<evidence type="ECO:0000313" key="13">
    <source>
        <dbReference type="Proteomes" id="UP000018951"/>
    </source>
</evidence>
<dbReference type="GO" id="GO:0006744">
    <property type="term" value="P:ubiquinone biosynthetic process"/>
    <property type="evidence" value="ECO:0007669"/>
    <property type="project" value="UniProtKB-UniRule"/>
</dbReference>
<dbReference type="InterPro" id="IPR039653">
    <property type="entry name" value="Prenyltransferase"/>
</dbReference>
<evidence type="ECO:0000256" key="3">
    <source>
        <dbReference type="ARBA" id="ARBA00005985"/>
    </source>
</evidence>
<protein>
    <recommendedName>
        <fullName evidence="11">4-hydroxybenzoate octaprenyltransferase</fullName>
        <ecNumber evidence="11">2.5.1.39</ecNumber>
    </recommendedName>
    <alternativeName>
        <fullName evidence="11">4-HB polyprenyltransferase</fullName>
    </alternativeName>
</protein>
<comment type="caution">
    <text evidence="12">The sequence shown here is derived from an EMBL/GenBank/DDBJ whole genome shotgun (WGS) entry which is preliminary data.</text>
</comment>
<dbReference type="PANTHER" id="PTHR11048:SF28">
    <property type="entry name" value="4-HYDROXYBENZOATE POLYPRENYLTRANSFERASE, MITOCHONDRIAL"/>
    <property type="match status" value="1"/>
</dbReference>
<dbReference type="GO" id="GO:0005886">
    <property type="term" value="C:plasma membrane"/>
    <property type="evidence" value="ECO:0007669"/>
    <property type="project" value="UniProtKB-SubCell"/>
</dbReference>
<keyword evidence="4 11" id="KW-1003">Cell membrane</keyword>
<evidence type="ECO:0000256" key="2">
    <source>
        <dbReference type="ARBA" id="ARBA00004141"/>
    </source>
</evidence>
<evidence type="ECO:0000256" key="4">
    <source>
        <dbReference type="ARBA" id="ARBA00022475"/>
    </source>
</evidence>
<keyword evidence="6 11" id="KW-0808">Transferase</keyword>
<comment type="cofactor">
    <cofactor evidence="1 11">
        <name>Mg(2+)</name>
        <dbReference type="ChEBI" id="CHEBI:18420"/>
    </cofactor>
</comment>
<dbReference type="EMBL" id="AXCJ01000005">
    <property type="protein sequence ID" value="ETO91441.1"/>
    <property type="molecule type" value="Genomic_DNA"/>
</dbReference>
<sequence>MYQKIYDGYLQLIRAQKPVGFFLLLFPCLFSLACETQSLFAFFLWMIFFSIGAFVMRSAGCIINDIIDSKFDNHVNRTKDRPIASDRVSIHEALYMLIPNLIIGMLLLLVIGLKSFMLALVSLVFMIIYPYCKRFIDYAQICLAFVFNTGVLFVSIAVHNHITFNSVVLYLACVFWTVLYDTIYAHQDKEDDLRIGLKSMALTEHGNRKWLLRYLYAVFILIFANVLLLRFSIITVIGIFLIFAFMYYDIEVVDLDNPKHCGFLFKKQGFLYQPLVLIVLLLGKRFF</sequence>
<keyword evidence="5 11" id="KW-0997">Cell inner membrane</keyword>
<feature type="transmembrane region" description="Helical" evidence="11">
    <location>
        <begin position="215"/>
        <end position="248"/>
    </location>
</feature>
<keyword evidence="7 11" id="KW-0831">Ubiquinone biosynthesis</keyword>
<feature type="transmembrane region" description="Helical" evidence="11">
    <location>
        <begin position="268"/>
        <end position="286"/>
    </location>
</feature>
<evidence type="ECO:0000256" key="6">
    <source>
        <dbReference type="ARBA" id="ARBA00022679"/>
    </source>
</evidence>
<dbReference type="PROSITE" id="PS51257">
    <property type="entry name" value="PROKAR_LIPOPROTEIN"/>
    <property type="match status" value="1"/>
</dbReference>
<dbReference type="Gene3D" id="1.20.120.1780">
    <property type="entry name" value="UbiA prenyltransferase"/>
    <property type="match status" value="1"/>
</dbReference>
<feature type="transmembrane region" description="Helical" evidence="11">
    <location>
        <begin position="168"/>
        <end position="185"/>
    </location>
</feature>
<dbReference type="AlphaFoldDB" id="W2UZ67"/>
<dbReference type="Gene3D" id="1.10.357.140">
    <property type="entry name" value="UbiA prenyltransferase"/>
    <property type="match status" value="1"/>
</dbReference>
<dbReference type="PATRIC" id="fig|1401685.3.peg.648"/>
<dbReference type="Pfam" id="PF01040">
    <property type="entry name" value="UbiA"/>
    <property type="match status" value="1"/>
</dbReference>
<feature type="transmembrane region" description="Helical" evidence="11">
    <location>
        <begin position="101"/>
        <end position="129"/>
    </location>
</feature>
<comment type="catalytic activity">
    <reaction evidence="11">
        <text>all-trans-octaprenyl diphosphate + 4-hydroxybenzoate = 4-hydroxy-3-(all-trans-octaprenyl)benzoate + diphosphate</text>
        <dbReference type="Rhea" id="RHEA:27782"/>
        <dbReference type="ChEBI" id="CHEBI:1617"/>
        <dbReference type="ChEBI" id="CHEBI:17879"/>
        <dbReference type="ChEBI" id="CHEBI:33019"/>
        <dbReference type="ChEBI" id="CHEBI:57711"/>
        <dbReference type="EC" id="2.5.1.39"/>
    </reaction>
</comment>
<proteinExistence type="inferred from homology"/>
<dbReference type="CDD" id="cd13959">
    <property type="entry name" value="PT_UbiA_COQ2"/>
    <property type="match status" value="1"/>
</dbReference>
<evidence type="ECO:0000256" key="8">
    <source>
        <dbReference type="ARBA" id="ARBA00022692"/>
    </source>
</evidence>
<dbReference type="PANTHER" id="PTHR11048">
    <property type="entry name" value="PRENYLTRANSFERASES"/>
    <property type="match status" value="1"/>
</dbReference>
<keyword evidence="9 11" id="KW-1133">Transmembrane helix</keyword>
<dbReference type="GO" id="GO:0008412">
    <property type="term" value="F:4-hydroxybenzoate polyprenyltransferase activity"/>
    <property type="evidence" value="ECO:0007669"/>
    <property type="project" value="UniProtKB-UniRule"/>
</dbReference>
<evidence type="ECO:0000313" key="12">
    <source>
        <dbReference type="EMBL" id="ETO91441.1"/>
    </source>
</evidence>
<keyword evidence="8 11" id="KW-0812">Transmembrane</keyword>
<evidence type="ECO:0000256" key="5">
    <source>
        <dbReference type="ARBA" id="ARBA00022519"/>
    </source>
</evidence>
<dbReference type="HAMAP" id="MF_01635">
    <property type="entry name" value="UbiA"/>
    <property type="match status" value="1"/>
</dbReference>
<name>W2UZ67_9RICK</name>
<feature type="transmembrane region" description="Helical" evidence="11">
    <location>
        <begin position="141"/>
        <end position="162"/>
    </location>
</feature>
<evidence type="ECO:0000256" key="1">
    <source>
        <dbReference type="ARBA" id="ARBA00001946"/>
    </source>
</evidence>
<feature type="transmembrane region" description="Helical" evidence="11">
    <location>
        <begin position="21"/>
        <end position="48"/>
    </location>
</feature>
<keyword evidence="11" id="KW-0460">Magnesium</keyword>
<organism evidence="12 13">
    <name type="scientific">Candidatus Xenolissoclinum pacificiensis L6</name>
    <dbReference type="NCBI Taxonomy" id="1401685"/>
    <lineage>
        <taxon>Bacteria</taxon>
        <taxon>Pseudomonadati</taxon>
        <taxon>Pseudomonadota</taxon>
        <taxon>Alphaproteobacteria</taxon>
        <taxon>Rickettsiales</taxon>
        <taxon>Anaplasmataceae</taxon>
        <taxon>Candidatus Xenolissoclinum</taxon>
    </lineage>
</organism>
<keyword evidence="10 11" id="KW-0472">Membrane</keyword>
<evidence type="ECO:0000256" key="9">
    <source>
        <dbReference type="ARBA" id="ARBA00022989"/>
    </source>
</evidence>
<keyword evidence="13" id="KW-1185">Reference proteome</keyword>
<reference evidence="12 13" key="1">
    <citation type="journal article" date="2013" name="PLoS ONE">
        <title>Bacterial endosymbiosis in a chordate host: long-term co-evolution and conservation of secondary metabolism.</title>
        <authorList>
            <person name="Kwan J.C."/>
            <person name="Schmidt E.W."/>
        </authorList>
    </citation>
    <scope>NUCLEOTIDE SEQUENCE [LARGE SCALE GENOMIC DNA]</scope>
    <source>
        <strain evidence="13">L6</strain>
    </source>
</reference>
<dbReference type="EC" id="2.5.1.39" evidence="11"/>
<dbReference type="InterPro" id="IPR000537">
    <property type="entry name" value="UbiA_prenyltransferase"/>
</dbReference>
<gene>
    <name evidence="11" type="primary">ubiA</name>
    <name evidence="12" type="ORF">P857_356</name>
</gene>
<comment type="subcellular location">
    <subcellularLocation>
        <location evidence="11">Cell inner membrane</location>
        <topology evidence="11">Multi-pass membrane protein</topology>
    </subcellularLocation>
    <subcellularLocation>
        <location evidence="2">Membrane</location>
        <topology evidence="2">Multi-pass membrane protein</topology>
    </subcellularLocation>
</comment>
<accession>W2UZ67</accession>